<dbReference type="AlphaFoldDB" id="A0A644UK46"/>
<sequence length="142" mass="16073">MDAVAPRPPRRRRRELRQWRKSGLQLIRHWRISQPMKIVRTKRYLKDLRRIRATEAEADAIDQAIAAMPEAGDVIEGLRGVRKIRFALRNKGKSGGGRAIHLLMIGDDLAILLTACAKNEKSDLTSADRKAILAVLKELSDD</sequence>
<protein>
    <recommendedName>
        <fullName evidence="2">Toxin HigB-2</fullName>
    </recommendedName>
</protein>
<dbReference type="InterPro" id="IPR009387">
    <property type="entry name" value="HigB-2"/>
</dbReference>
<name>A0A644UK46_9ZZZZ</name>
<dbReference type="Pfam" id="PF06296">
    <property type="entry name" value="RelE"/>
    <property type="match status" value="1"/>
</dbReference>
<dbReference type="EMBL" id="VSSQ01000124">
    <property type="protein sequence ID" value="MPL79271.1"/>
    <property type="molecule type" value="Genomic_DNA"/>
</dbReference>
<comment type="caution">
    <text evidence="1">The sequence shown here is derived from an EMBL/GenBank/DDBJ whole genome shotgun (WGS) entry which is preliminary data.</text>
</comment>
<reference evidence="1" key="1">
    <citation type="submission" date="2019-08" db="EMBL/GenBank/DDBJ databases">
        <authorList>
            <person name="Kucharzyk K."/>
            <person name="Murdoch R.W."/>
            <person name="Higgins S."/>
            <person name="Loffler F."/>
        </authorList>
    </citation>
    <scope>NUCLEOTIDE SEQUENCE</scope>
</reference>
<evidence type="ECO:0000313" key="1">
    <source>
        <dbReference type="EMBL" id="MPL79271.1"/>
    </source>
</evidence>
<accession>A0A644UK46</accession>
<gene>
    <name evidence="1" type="ORF">SDC9_25147</name>
</gene>
<organism evidence="1">
    <name type="scientific">bioreactor metagenome</name>
    <dbReference type="NCBI Taxonomy" id="1076179"/>
    <lineage>
        <taxon>unclassified sequences</taxon>
        <taxon>metagenomes</taxon>
        <taxon>ecological metagenomes</taxon>
    </lineage>
</organism>
<proteinExistence type="predicted"/>
<evidence type="ECO:0008006" key="2">
    <source>
        <dbReference type="Google" id="ProtNLM"/>
    </source>
</evidence>